<evidence type="ECO:0000256" key="1">
    <source>
        <dbReference type="SAM" id="Phobius"/>
    </source>
</evidence>
<keyword evidence="1" id="KW-0812">Transmembrane</keyword>
<accession>A0A6G0Y387</accession>
<evidence type="ECO:0000313" key="3">
    <source>
        <dbReference type="Proteomes" id="UP000478052"/>
    </source>
</evidence>
<keyword evidence="3" id="KW-1185">Reference proteome</keyword>
<proteinExistence type="predicted"/>
<name>A0A6G0Y387_APHCR</name>
<dbReference type="EMBL" id="VUJU01006469">
    <property type="protein sequence ID" value="KAF0748450.1"/>
    <property type="molecule type" value="Genomic_DNA"/>
</dbReference>
<keyword evidence="1" id="KW-0472">Membrane</keyword>
<feature type="transmembrane region" description="Helical" evidence="1">
    <location>
        <begin position="48"/>
        <end position="75"/>
    </location>
</feature>
<comment type="caution">
    <text evidence="2">The sequence shown here is derived from an EMBL/GenBank/DDBJ whole genome shotgun (WGS) entry which is preliminary data.</text>
</comment>
<gene>
    <name evidence="2" type="ORF">FWK35_00018880</name>
</gene>
<evidence type="ECO:0000313" key="2">
    <source>
        <dbReference type="EMBL" id="KAF0748450.1"/>
    </source>
</evidence>
<dbReference type="AlphaFoldDB" id="A0A6G0Y387"/>
<protein>
    <submittedName>
        <fullName evidence="2">Zinc finger BED domain-containing protein 1-like</fullName>
    </submittedName>
</protein>
<dbReference type="Proteomes" id="UP000478052">
    <property type="component" value="Unassembled WGS sequence"/>
</dbReference>
<organism evidence="2 3">
    <name type="scientific">Aphis craccivora</name>
    <name type="common">Cowpea aphid</name>
    <dbReference type="NCBI Taxonomy" id="307492"/>
    <lineage>
        <taxon>Eukaryota</taxon>
        <taxon>Metazoa</taxon>
        <taxon>Ecdysozoa</taxon>
        <taxon>Arthropoda</taxon>
        <taxon>Hexapoda</taxon>
        <taxon>Insecta</taxon>
        <taxon>Pterygota</taxon>
        <taxon>Neoptera</taxon>
        <taxon>Paraneoptera</taxon>
        <taxon>Hemiptera</taxon>
        <taxon>Sternorrhyncha</taxon>
        <taxon>Aphidomorpha</taxon>
        <taxon>Aphidoidea</taxon>
        <taxon>Aphididae</taxon>
        <taxon>Aphidini</taxon>
        <taxon>Aphis</taxon>
        <taxon>Aphis</taxon>
    </lineage>
</organism>
<keyword evidence="1" id="KW-1133">Transmembrane helix</keyword>
<reference evidence="2 3" key="1">
    <citation type="submission" date="2019-08" db="EMBL/GenBank/DDBJ databases">
        <title>Whole genome of Aphis craccivora.</title>
        <authorList>
            <person name="Voronova N.V."/>
            <person name="Shulinski R.S."/>
            <person name="Bandarenka Y.V."/>
            <person name="Zhorov D.G."/>
            <person name="Warner D."/>
        </authorList>
    </citation>
    <scope>NUCLEOTIDE SEQUENCE [LARGE SCALE GENOMIC DNA]</scope>
    <source>
        <strain evidence="2">180601</strain>
        <tissue evidence="2">Whole Body</tissue>
    </source>
</reference>
<sequence length="203" mass="24077">MYQRLYLMVRKRLCLTATSVPCKKLFSKAGMVITEKKITNTSLQVFTSYLLTTFIPIYLIFMKILIIIISISFILKYPVTIVKLRIATLQCGFFYIQGDFFFQITLIISKSIHFQIVKSNFLISKIDNNFTLLNPKMTINILNRITIHNKEESLNWKLNVLNVFLIYYNMNYALISVHIYTDQPQKRFHLKNWIYHISQQRNV</sequence>